<evidence type="ECO:0000259" key="5">
    <source>
        <dbReference type="Pfam" id="PF02826"/>
    </source>
</evidence>
<evidence type="ECO:0000313" key="6">
    <source>
        <dbReference type="EMBL" id="MRX73223.1"/>
    </source>
</evidence>
<feature type="domain" description="D-isomer specific 2-hydroxyacid dehydrogenase catalytic" evidence="4">
    <location>
        <begin position="5"/>
        <end position="319"/>
    </location>
</feature>
<dbReference type="Gene3D" id="3.40.50.720">
    <property type="entry name" value="NAD(P)-binding Rossmann-like Domain"/>
    <property type="match status" value="2"/>
</dbReference>
<evidence type="ECO:0000313" key="7">
    <source>
        <dbReference type="Proteomes" id="UP000448867"/>
    </source>
</evidence>
<dbReference type="CDD" id="cd05301">
    <property type="entry name" value="GDH"/>
    <property type="match status" value="1"/>
</dbReference>
<dbReference type="EMBL" id="WKKI01000029">
    <property type="protein sequence ID" value="MRX73223.1"/>
    <property type="molecule type" value="Genomic_DNA"/>
</dbReference>
<dbReference type="PROSITE" id="PS00065">
    <property type="entry name" value="D_2_HYDROXYACID_DH_1"/>
    <property type="match status" value="1"/>
</dbReference>
<reference evidence="6 7" key="1">
    <citation type="submission" date="2019-11" db="EMBL/GenBank/DDBJ databases">
        <title>Bacillus lacus genome.</title>
        <authorList>
            <person name="Allen C.J."/>
            <person name="Newman J.D."/>
        </authorList>
    </citation>
    <scope>NUCLEOTIDE SEQUENCE [LARGE SCALE GENOMIC DNA]</scope>
    <source>
        <strain evidence="6 7">KCTC 33946</strain>
    </source>
</reference>
<keyword evidence="2 3" id="KW-0560">Oxidoreductase</keyword>
<dbReference type="InterPro" id="IPR050223">
    <property type="entry name" value="D-isomer_2-hydroxyacid_DH"/>
</dbReference>
<accession>A0A7X2LZQ7</accession>
<evidence type="ECO:0000256" key="3">
    <source>
        <dbReference type="RuleBase" id="RU003719"/>
    </source>
</evidence>
<dbReference type="GO" id="GO:0051287">
    <property type="term" value="F:NAD binding"/>
    <property type="evidence" value="ECO:0007669"/>
    <property type="project" value="InterPro"/>
</dbReference>
<keyword evidence="7" id="KW-1185">Reference proteome</keyword>
<dbReference type="PANTHER" id="PTHR10996:SF283">
    <property type="entry name" value="GLYOXYLATE_HYDROXYPYRUVATE REDUCTASE B"/>
    <property type="match status" value="1"/>
</dbReference>
<sequence length="320" mass="35757">MKPFVFITRKLPLEFIQEIKRAADVEMWEEEEVPCPRELLLKKAAKADGLLTMLSDKVDQELLHSAPQLKVIANLAVGFDNIDIDHCTEKGITVCNTPDVLTDTTADLTFALMMAAARRIVESAQYVKEGKWKSWGPYLLAGTDLHHKTVGIVGMGKIGRTFAKRTTGFDMKILYHNRSRNREAEEELGAEYCEFHDLLKRSDFVVCLAPLTNETKELFNREAFQQMKREAVFVNASRGAVVVEEALLLALEEGWIAGAGLDVFEREPIGGDHPLLRLPNVVALPHIGSASRETRTEMIQLCSRNLSAVLSGKKPETPVQ</sequence>
<dbReference type="InterPro" id="IPR006140">
    <property type="entry name" value="D-isomer_DH_NAD-bd"/>
</dbReference>
<comment type="caution">
    <text evidence="6">The sequence shown here is derived from an EMBL/GenBank/DDBJ whole genome shotgun (WGS) entry which is preliminary data.</text>
</comment>
<dbReference type="GO" id="GO:0005829">
    <property type="term" value="C:cytosol"/>
    <property type="evidence" value="ECO:0007669"/>
    <property type="project" value="TreeGrafter"/>
</dbReference>
<evidence type="ECO:0000259" key="4">
    <source>
        <dbReference type="Pfam" id="PF00389"/>
    </source>
</evidence>
<evidence type="ECO:0000256" key="2">
    <source>
        <dbReference type="ARBA" id="ARBA00023002"/>
    </source>
</evidence>
<proteinExistence type="inferred from homology"/>
<comment type="similarity">
    <text evidence="1 3">Belongs to the D-isomer specific 2-hydroxyacid dehydrogenase family.</text>
</comment>
<dbReference type="FunFam" id="3.40.50.720:FF:000462">
    <property type="entry name" value="Glyoxylate reductase (NADP+)"/>
    <property type="match status" value="1"/>
</dbReference>
<organism evidence="6 7">
    <name type="scientific">Metabacillus lacus</name>
    <dbReference type="NCBI Taxonomy" id="1983721"/>
    <lineage>
        <taxon>Bacteria</taxon>
        <taxon>Bacillati</taxon>
        <taxon>Bacillota</taxon>
        <taxon>Bacilli</taxon>
        <taxon>Bacillales</taxon>
        <taxon>Bacillaceae</taxon>
        <taxon>Metabacillus</taxon>
    </lineage>
</organism>
<dbReference type="SUPFAM" id="SSF51735">
    <property type="entry name" value="NAD(P)-binding Rossmann-fold domains"/>
    <property type="match status" value="1"/>
</dbReference>
<protein>
    <submittedName>
        <fullName evidence="6">D-glycerate dehydrogenase</fullName>
    </submittedName>
</protein>
<dbReference type="InterPro" id="IPR029752">
    <property type="entry name" value="D-isomer_DH_CS1"/>
</dbReference>
<dbReference type="Pfam" id="PF00389">
    <property type="entry name" value="2-Hacid_dh"/>
    <property type="match status" value="1"/>
</dbReference>
<dbReference type="AlphaFoldDB" id="A0A7X2LZQ7"/>
<feature type="domain" description="D-isomer specific 2-hydroxyacid dehydrogenase NAD-binding" evidence="5">
    <location>
        <begin position="110"/>
        <end position="288"/>
    </location>
</feature>
<dbReference type="RefSeq" id="WP_154308668.1">
    <property type="nucleotide sequence ID" value="NZ_WKKI01000029.1"/>
</dbReference>
<dbReference type="InterPro" id="IPR006139">
    <property type="entry name" value="D-isomer_2_OHA_DH_cat_dom"/>
</dbReference>
<evidence type="ECO:0000256" key="1">
    <source>
        <dbReference type="ARBA" id="ARBA00005854"/>
    </source>
</evidence>
<dbReference type="OrthoDB" id="9805416at2"/>
<dbReference type="Proteomes" id="UP000448867">
    <property type="component" value="Unassembled WGS sequence"/>
</dbReference>
<dbReference type="GO" id="GO:0016618">
    <property type="term" value="F:hydroxypyruvate reductase [NAD(P)H] activity"/>
    <property type="evidence" value="ECO:0007669"/>
    <property type="project" value="TreeGrafter"/>
</dbReference>
<name>A0A7X2LZQ7_9BACI</name>
<dbReference type="GO" id="GO:0030267">
    <property type="term" value="F:glyoxylate reductase (NADPH) activity"/>
    <property type="evidence" value="ECO:0007669"/>
    <property type="project" value="TreeGrafter"/>
</dbReference>
<dbReference type="InterPro" id="IPR036291">
    <property type="entry name" value="NAD(P)-bd_dom_sf"/>
</dbReference>
<dbReference type="Pfam" id="PF02826">
    <property type="entry name" value="2-Hacid_dh_C"/>
    <property type="match status" value="1"/>
</dbReference>
<gene>
    <name evidence="6" type="ORF">GJU40_13830</name>
</gene>
<dbReference type="PANTHER" id="PTHR10996">
    <property type="entry name" value="2-HYDROXYACID DEHYDROGENASE-RELATED"/>
    <property type="match status" value="1"/>
</dbReference>
<dbReference type="SUPFAM" id="SSF52283">
    <property type="entry name" value="Formate/glycerate dehydrogenase catalytic domain-like"/>
    <property type="match status" value="1"/>
</dbReference>